<dbReference type="Pfam" id="PF04616">
    <property type="entry name" value="Glyco_hydro_43"/>
    <property type="match status" value="1"/>
</dbReference>
<evidence type="ECO:0000256" key="2">
    <source>
        <dbReference type="ARBA" id="ARBA00022729"/>
    </source>
</evidence>
<feature type="site" description="Important for catalytic activity, responsible for pKa modulation of the active site Glu and correct orientation of both the proton donor and substrate" evidence="5">
    <location>
        <position position="229"/>
    </location>
</feature>
<dbReference type="Gene3D" id="2.115.10.20">
    <property type="entry name" value="Glycosyl hydrolase domain, family 43"/>
    <property type="match status" value="1"/>
</dbReference>
<dbReference type="AlphaFoldDB" id="A0A8A7KGI0"/>
<accession>A0A8A7KGI0</accession>
<dbReference type="GO" id="GO:0005975">
    <property type="term" value="P:carbohydrate metabolic process"/>
    <property type="evidence" value="ECO:0007669"/>
    <property type="project" value="InterPro"/>
</dbReference>
<protein>
    <submittedName>
        <fullName evidence="8">Family 43 glycosylhydrolase</fullName>
    </submittedName>
</protein>
<evidence type="ECO:0000256" key="4">
    <source>
        <dbReference type="ARBA" id="ARBA00023295"/>
    </source>
</evidence>
<dbReference type="Pfam" id="PF07532">
    <property type="entry name" value="Big_4"/>
    <property type="match status" value="1"/>
</dbReference>
<dbReference type="RefSeq" id="WP_230867589.1">
    <property type="nucleotide sequence ID" value="NZ_CP046640.1"/>
</dbReference>
<feature type="domain" description="Bacterial Ig-like" evidence="7">
    <location>
        <begin position="44"/>
        <end position="100"/>
    </location>
</feature>
<dbReference type="EMBL" id="CP046640">
    <property type="protein sequence ID" value="QTL99195.1"/>
    <property type="molecule type" value="Genomic_DNA"/>
</dbReference>
<dbReference type="GO" id="GO:0004553">
    <property type="term" value="F:hydrolase activity, hydrolyzing O-glycosyl compounds"/>
    <property type="evidence" value="ECO:0007669"/>
    <property type="project" value="InterPro"/>
</dbReference>
<dbReference type="PANTHER" id="PTHR43817:SF1">
    <property type="entry name" value="HYDROLASE, FAMILY 43, PUTATIVE (AFU_ORTHOLOGUE AFUA_3G01660)-RELATED"/>
    <property type="match status" value="1"/>
</dbReference>
<evidence type="ECO:0000256" key="6">
    <source>
        <dbReference type="RuleBase" id="RU361187"/>
    </source>
</evidence>
<proteinExistence type="inferred from homology"/>
<dbReference type="InterPro" id="IPR006710">
    <property type="entry name" value="Glyco_hydro_43"/>
</dbReference>
<organism evidence="8 9">
    <name type="scientific">Iocasia fonsfrigidae</name>
    <dbReference type="NCBI Taxonomy" id="2682810"/>
    <lineage>
        <taxon>Bacteria</taxon>
        <taxon>Bacillati</taxon>
        <taxon>Bacillota</taxon>
        <taxon>Clostridia</taxon>
        <taxon>Halanaerobiales</taxon>
        <taxon>Halanaerobiaceae</taxon>
        <taxon>Iocasia</taxon>
    </lineage>
</organism>
<gene>
    <name evidence="8" type="ORF">GM661_15135</name>
</gene>
<sequence length="424" mass="48651">MNNKRSESWLMINSVVFFTLVSLIILLSNRVLAVDDKVITISKIEEVELSTVVGVRPELPAEVEVEYSNGQTDNLAVVWEDMDPGAYNKKGEFTVSGRVKPLKYPSPLIEQRADPYIYKHTDGYYYFTASVPEYDRIVLRRAKTIEGLSTAPEKVLWIKHPTGEMSKHIWAPEIHYIDGNWYIYFAAGQEEDIWAIRPYILECKDENPLTGNWEEKGKLNTNFKSFSLDATTFEHKGERYIVWAQKTDNDMVSNIYIDRLKNPWTIEGNQVLIAEPIYDWERIGFNVNEGPAVIKRNGRIFIAYSASATDHNYCMGLLTADDDSDLLDPVSWEKTPYPVFTSNKETEQYGPGHNSFTVAEDGKTDLLVYHARPYKEIEGNPLYDPNRHARVQRLYWNSDGTPNFAYPGYQLKTSLKASARVIVK</sequence>
<dbReference type="PANTHER" id="PTHR43817">
    <property type="entry name" value="GLYCOSYL HYDROLASE"/>
    <property type="match status" value="1"/>
</dbReference>
<dbReference type="SUPFAM" id="SSF75005">
    <property type="entry name" value="Arabinanase/levansucrase/invertase"/>
    <property type="match status" value="1"/>
</dbReference>
<evidence type="ECO:0000256" key="5">
    <source>
        <dbReference type="PIRSR" id="PIRSR606710-2"/>
    </source>
</evidence>
<dbReference type="KEGG" id="ifn:GM661_15135"/>
<dbReference type="Proteomes" id="UP000665020">
    <property type="component" value="Chromosome"/>
</dbReference>
<comment type="similarity">
    <text evidence="1 6">Belongs to the glycosyl hydrolase 43 family.</text>
</comment>
<dbReference type="InterPro" id="IPR011081">
    <property type="entry name" value="Big_4"/>
</dbReference>
<keyword evidence="9" id="KW-1185">Reference proteome</keyword>
<dbReference type="CDD" id="cd18817">
    <property type="entry name" value="GH43f_LbAraf43-like"/>
    <property type="match status" value="1"/>
</dbReference>
<evidence type="ECO:0000259" key="7">
    <source>
        <dbReference type="Pfam" id="PF07532"/>
    </source>
</evidence>
<dbReference type="InterPro" id="IPR023296">
    <property type="entry name" value="Glyco_hydro_beta-prop_sf"/>
</dbReference>
<reference evidence="8" key="1">
    <citation type="submission" date="2019-12" db="EMBL/GenBank/DDBJ databases">
        <authorList>
            <person name="zhang j."/>
            <person name="sun C.M."/>
        </authorList>
    </citation>
    <scope>NUCLEOTIDE SEQUENCE</scope>
    <source>
        <strain evidence="8">NS-1</strain>
    </source>
</reference>
<keyword evidence="4 6" id="KW-0326">Glycosidase</keyword>
<evidence type="ECO:0000313" key="9">
    <source>
        <dbReference type="Proteomes" id="UP000665020"/>
    </source>
</evidence>
<evidence type="ECO:0000313" key="8">
    <source>
        <dbReference type="EMBL" id="QTL99195.1"/>
    </source>
</evidence>
<keyword evidence="2" id="KW-0732">Signal</keyword>
<evidence type="ECO:0000256" key="3">
    <source>
        <dbReference type="ARBA" id="ARBA00022801"/>
    </source>
</evidence>
<keyword evidence="3 6" id="KW-0378">Hydrolase</keyword>
<evidence type="ECO:0000256" key="1">
    <source>
        <dbReference type="ARBA" id="ARBA00009865"/>
    </source>
</evidence>
<name>A0A8A7KGI0_9FIRM</name>